<evidence type="ECO:0000256" key="2">
    <source>
        <dbReference type="ARBA" id="ARBA00008912"/>
    </source>
</evidence>
<feature type="region of interest" description="Disordered" evidence="4">
    <location>
        <begin position="72"/>
        <end position="95"/>
    </location>
</feature>
<dbReference type="GO" id="GO:0005666">
    <property type="term" value="C:RNA polymerase III complex"/>
    <property type="evidence" value="ECO:0007669"/>
    <property type="project" value="TreeGrafter"/>
</dbReference>
<evidence type="ECO:0000313" key="5">
    <source>
        <dbReference type="EMBL" id="KAF3060269.1"/>
    </source>
</evidence>
<evidence type="ECO:0000256" key="4">
    <source>
        <dbReference type="SAM" id="MobiDB-lite"/>
    </source>
</evidence>
<reference evidence="5 6" key="1">
    <citation type="submission" date="2018-06" db="EMBL/GenBank/DDBJ databases">
        <title>Genome analysis of cellulolytic fungus Trichoderma lentiforme CFAM-422.</title>
        <authorList>
            <person name="Steindorff A.S."/>
            <person name="Formighieri E.F."/>
            <person name="Midorikawa G.E.O."/>
            <person name="Tamietti M.S."/>
            <person name="Ramos E.Z."/>
            <person name="Silva A.S."/>
            <person name="Bon E.P.S."/>
            <person name="Mendes T.D."/>
            <person name="Damaso M.C.T."/>
            <person name="Favaro L.C.L."/>
        </authorList>
    </citation>
    <scope>NUCLEOTIDE SEQUENCE [LARGE SCALE GENOMIC DNA]</scope>
    <source>
        <strain evidence="5 6">CFAM-422</strain>
    </source>
</reference>
<dbReference type="AlphaFoldDB" id="A0A9P4X4D3"/>
<evidence type="ECO:0000313" key="6">
    <source>
        <dbReference type="Proteomes" id="UP000801864"/>
    </source>
</evidence>
<evidence type="ECO:0000256" key="1">
    <source>
        <dbReference type="ARBA" id="ARBA00004123"/>
    </source>
</evidence>
<dbReference type="Pfam" id="PF03870">
    <property type="entry name" value="RNA_pol_Rpb8"/>
    <property type="match status" value="1"/>
</dbReference>
<feature type="compositionally biased region" description="Basic and acidic residues" evidence="4">
    <location>
        <begin position="72"/>
        <end position="84"/>
    </location>
</feature>
<comment type="caution">
    <text evidence="5">The sequence shown here is derived from an EMBL/GenBank/DDBJ whole genome shotgun (WGS) entry which is preliminary data.</text>
</comment>
<keyword evidence="6" id="KW-1185">Reference proteome</keyword>
<dbReference type="EMBL" id="QLNT01000024">
    <property type="protein sequence ID" value="KAF3060269.1"/>
    <property type="molecule type" value="Genomic_DNA"/>
</dbReference>
<comment type="subcellular location">
    <subcellularLocation>
        <location evidence="1">Nucleus</location>
    </subcellularLocation>
</comment>
<dbReference type="InterPro" id="IPR005570">
    <property type="entry name" value="RPABC3"/>
</dbReference>
<dbReference type="GO" id="GO:0005665">
    <property type="term" value="C:RNA polymerase II, core complex"/>
    <property type="evidence" value="ECO:0007669"/>
    <property type="project" value="TreeGrafter"/>
</dbReference>
<dbReference type="PANTHER" id="PTHR10917:SF0">
    <property type="entry name" value="DNA-DIRECTED RNA POLYMERASES I, II, AND III SUBUNIT RPABC3"/>
    <property type="match status" value="1"/>
</dbReference>
<dbReference type="FunFam" id="2.40.50.140:FF:000191">
    <property type="entry name" value="DNA-directed RNA polymerases I, II, and III subunit RPABC3"/>
    <property type="match status" value="1"/>
</dbReference>
<name>A0A9P4X4D3_9HYPO</name>
<keyword evidence="3" id="KW-0539">Nucleus</keyword>
<dbReference type="SUPFAM" id="SSF50249">
    <property type="entry name" value="Nucleic acid-binding proteins"/>
    <property type="match status" value="1"/>
</dbReference>
<dbReference type="Gene3D" id="2.40.50.140">
    <property type="entry name" value="Nucleic acid-binding proteins"/>
    <property type="match status" value="1"/>
</dbReference>
<organism evidence="5 6">
    <name type="scientific">Trichoderma lentiforme</name>
    <dbReference type="NCBI Taxonomy" id="1567552"/>
    <lineage>
        <taxon>Eukaryota</taxon>
        <taxon>Fungi</taxon>
        <taxon>Dikarya</taxon>
        <taxon>Ascomycota</taxon>
        <taxon>Pezizomycotina</taxon>
        <taxon>Sordariomycetes</taxon>
        <taxon>Hypocreomycetidae</taxon>
        <taxon>Hypocreales</taxon>
        <taxon>Hypocreaceae</taxon>
        <taxon>Trichoderma</taxon>
    </lineage>
</organism>
<dbReference type="GO" id="GO:0003899">
    <property type="term" value="F:DNA-directed RNA polymerase activity"/>
    <property type="evidence" value="ECO:0007669"/>
    <property type="project" value="InterPro"/>
</dbReference>
<comment type="similarity">
    <text evidence="2">Belongs to the eukaryotic RPB8 RNA polymerase subunit family.</text>
</comment>
<dbReference type="SMART" id="SM00658">
    <property type="entry name" value="RPOL8c"/>
    <property type="match status" value="1"/>
</dbReference>
<evidence type="ECO:0000256" key="3">
    <source>
        <dbReference type="ARBA" id="ARBA00023242"/>
    </source>
</evidence>
<keyword evidence="5" id="KW-0240">DNA-directed RNA polymerase</keyword>
<protein>
    <submittedName>
        <fullName evidence="5">DNA-directed RNA polymerases I, II, and III subunit RPABC3</fullName>
    </submittedName>
</protein>
<dbReference type="GO" id="GO:0006351">
    <property type="term" value="P:DNA-templated transcription"/>
    <property type="evidence" value="ECO:0007669"/>
    <property type="project" value="InterPro"/>
</dbReference>
<gene>
    <name evidence="5" type="ORF">CFAM422_011556</name>
</gene>
<dbReference type="InterPro" id="IPR012340">
    <property type="entry name" value="NA-bd_OB-fold"/>
</dbReference>
<dbReference type="GO" id="GO:0005736">
    <property type="term" value="C:RNA polymerase I complex"/>
    <property type="evidence" value="ECO:0007669"/>
    <property type="project" value="TreeGrafter"/>
</dbReference>
<dbReference type="PANTHER" id="PTHR10917">
    <property type="entry name" value="DNA-DIRECTED RNA POLYMERASES I, II, AND III SUBUNIT RPABC3"/>
    <property type="match status" value="1"/>
</dbReference>
<dbReference type="Proteomes" id="UP000801864">
    <property type="component" value="Unassembled WGS sequence"/>
</dbReference>
<sequence>MINCPDSALLCGAISYRYAYIRHFEACSAPPTEINFYSDFNRGRSSTPTPKRSRFSEPLLNIHEDTFAFEHPIRRQEKRQREKQGQSYKMSGAGSGDATLFEESFTVTEYDQSKYDRVARISCTSSDSQTVMTLDINIELFPCSVSDTLHVVLTTTLSPDGSKEDDKGWRDVGKAGDAPATLADLYDYVCYGKIYKFEETFDGNTINAYVSFGGLLMALQGPVKKLTPLRVDNVYLLVKR</sequence>
<keyword evidence="5" id="KW-0804">Transcription</keyword>
<proteinExistence type="inferred from homology"/>
<accession>A0A9P4X4D3</accession>